<sequence>MSRAVLLFALLLTPLATLGAGCATGSPGGPPDAMLDPVPDQFEDEADYQRQRAETAAALDAAIGDAEATEVTACRVVPTSEQACGGPTTFAVYSAEASDAAEVERLAARLVELDKVANRQFEYASTCMAYIPPEPVLRGGRCVADQ</sequence>
<dbReference type="PROSITE" id="PS51257">
    <property type="entry name" value="PROKAR_LIPOPROTEIN"/>
    <property type="match status" value="1"/>
</dbReference>
<dbReference type="OrthoDB" id="5526158at2"/>
<dbReference type="AlphaFoldDB" id="A0A271J2L5"/>
<proteinExistence type="predicted"/>
<reference evidence="2 3" key="1">
    <citation type="submission" date="2016-11" db="EMBL/GenBank/DDBJ databases">
        <title>Study of marine rhodopsin-containing bacteria.</title>
        <authorList>
            <person name="Yoshizawa S."/>
            <person name="Kumagai Y."/>
            <person name="Kogure K."/>
        </authorList>
    </citation>
    <scope>NUCLEOTIDE SEQUENCE [LARGE SCALE GENOMIC DNA]</scope>
    <source>
        <strain evidence="2 3">SAORIC-28</strain>
    </source>
</reference>
<name>A0A271J2L5_9BACT</name>
<keyword evidence="1" id="KW-0732">Signal</keyword>
<feature type="chain" id="PRO_5012763740" evidence="1">
    <location>
        <begin position="20"/>
        <end position="146"/>
    </location>
</feature>
<gene>
    <name evidence="2" type="ORF">BSZ37_15155</name>
</gene>
<protein>
    <submittedName>
        <fullName evidence="2">Uncharacterized protein</fullName>
    </submittedName>
</protein>
<feature type="signal peptide" evidence="1">
    <location>
        <begin position="1"/>
        <end position="19"/>
    </location>
</feature>
<dbReference type="EMBL" id="MQWD01000001">
    <property type="protein sequence ID" value="PAP77683.1"/>
    <property type="molecule type" value="Genomic_DNA"/>
</dbReference>
<accession>A0A271J2L5</accession>
<evidence type="ECO:0000313" key="2">
    <source>
        <dbReference type="EMBL" id="PAP77683.1"/>
    </source>
</evidence>
<dbReference type="RefSeq" id="WP_095511351.1">
    <property type="nucleotide sequence ID" value="NZ_MQWD01000001.1"/>
</dbReference>
<comment type="caution">
    <text evidence="2">The sequence shown here is derived from an EMBL/GenBank/DDBJ whole genome shotgun (WGS) entry which is preliminary data.</text>
</comment>
<evidence type="ECO:0000313" key="3">
    <source>
        <dbReference type="Proteomes" id="UP000216339"/>
    </source>
</evidence>
<keyword evidence="3" id="KW-1185">Reference proteome</keyword>
<dbReference type="Proteomes" id="UP000216339">
    <property type="component" value="Unassembled WGS sequence"/>
</dbReference>
<organism evidence="2 3">
    <name type="scientific">Rubrivirga marina</name>
    <dbReference type="NCBI Taxonomy" id="1196024"/>
    <lineage>
        <taxon>Bacteria</taxon>
        <taxon>Pseudomonadati</taxon>
        <taxon>Rhodothermota</taxon>
        <taxon>Rhodothermia</taxon>
        <taxon>Rhodothermales</taxon>
        <taxon>Rubricoccaceae</taxon>
        <taxon>Rubrivirga</taxon>
    </lineage>
</organism>
<evidence type="ECO:0000256" key="1">
    <source>
        <dbReference type="SAM" id="SignalP"/>
    </source>
</evidence>